<dbReference type="Proteomes" id="UP000291404">
    <property type="component" value="Unassembled WGS sequence"/>
</dbReference>
<sequence length="52" mass="6052">MLCMDPLSRKLNEKYTKVKIQNDEYSLYQSYLVIDNLMNLALGSYTLEAMAD</sequence>
<dbReference type="VEuPathDB" id="MicrosporidiaDB:CWI39_3473p0010"/>
<keyword evidence="3" id="KW-1185">Reference proteome</keyword>
<dbReference type="VEuPathDB" id="MicrosporidiaDB:CWI36_1273p0010"/>
<dbReference type="EMBL" id="PIXR01003473">
    <property type="protein sequence ID" value="TBT96708.1"/>
    <property type="molecule type" value="Genomic_DNA"/>
</dbReference>
<proteinExistence type="predicted"/>
<evidence type="ECO:0000313" key="3">
    <source>
        <dbReference type="Proteomes" id="UP000291404"/>
    </source>
</evidence>
<evidence type="ECO:0000313" key="1">
    <source>
        <dbReference type="EMBL" id="TBT96708.1"/>
    </source>
</evidence>
<evidence type="ECO:0000313" key="2">
    <source>
        <dbReference type="EMBL" id="TBU01727.1"/>
    </source>
</evidence>
<dbReference type="AlphaFoldDB" id="A0A4Q9L2R7"/>
<accession>A0A4Q9L2R7</accession>
<evidence type="ECO:0000313" key="4">
    <source>
        <dbReference type="Proteomes" id="UP000293045"/>
    </source>
</evidence>
<organism evidence="2 3">
    <name type="scientific">Hamiltosporidium magnivora</name>
    <dbReference type="NCBI Taxonomy" id="148818"/>
    <lineage>
        <taxon>Eukaryota</taxon>
        <taxon>Fungi</taxon>
        <taxon>Fungi incertae sedis</taxon>
        <taxon>Microsporidia</taxon>
        <taxon>Dubosqiidae</taxon>
        <taxon>Hamiltosporidium</taxon>
    </lineage>
</organism>
<protein>
    <submittedName>
        <fullName evidence="2">Uncharacterized protein</fullName>
    </submittedName>
</protein>
<reference evidence="3 4" key="1">
    <citation type="submission" date="2017-12" db="EMBL/GenBank/DDBJ databases">
        <authorList>
            <person name="Pombert J.-F."/>
            <person name="Haag K.L."/>
            <person name="Ebert D."/>
        </authorList>
    </citation>
    <scope>NUCLEOTIDE SEQUENCE [LARGE SCALE GENOMIC DNA]</scope>
    <source>
        <strain evidence="2">BE-OM-2</strain>
        <strain evidence="1">IL-BN-2</strain>
    </source>
</reference>
<name>A0A4Q9L2R7_9MICR</name>
<dbReference type="EMBL" id="PITI01001273">
    <property type="protein sequence ID" value="TBU01727.1"/>
    <property type="molecule type" value="Genomic_DNA"/>
</dbReference>
<dbReference type="Proteomes" id="UP000293045">
    <property type="component" value="Unassembled WGS sequence"/>
</dbReference>
<gene>
    <name evidence="2" type="ORF">CWI36_1273p0010</name>
    <name evidence="1" type="ORF">CWI39_3473p0010</name>
</gene>
<comment type="caution">
    <text evidence="2">The sequence shown here is derived from an EMBL/GenBank/DDBJ whole genome shotgun (WGS) entry which is preliminary data.</text>
</comment>